<feature type="chain" id="PRO_5044743613" evidence="1">
    <location>
        <begin position="16"/>
        <end position="217"/>
    </location>
</feature>
<dbReference type="PANTHER" id="PTHR10697">
    <property type="entry name" value="MAMMALIAN EPENDYMIN-RELATED PROTEIN 1"/>
    <property type="match status" value="1"/>
</dbReference>
<evidence type="ECO:0000313" key="3">
    <source>
        <dbReference type="Proteomes" id="UP001519460"/>
    </source>
</evidence>
<gene>
    <name evidence="2" type="ORF">BaRGS_00026577</name>
</gene>
<dbReference type="Proteomes" id="UP001519460">
    <property type="component" value="Unassembled WGS sequence"/>
</dbReference>
<evidence type="ECO:0000313" key="2">
    <source>
        <dbReference type="EMBL" id="KAK7482228.1"/>
    </source>
</evidence>
<organism evidence="2 3">
    <name type="scientific">Batillaria attramentaria</name>
    <dbReference type="NCBI Taxonomy" id="370345"/>
    <lineage>
        <taxon>Eukaryota</taxon>
        <taxon>Metazoa</taxon>
        <taxon>Spiralia</taxon>
        <taxon>Lophotrochozoa</taxon>
        <taxon>Mollusca</taxon>
        <taxon>Gastropoda</taxon>
        <taxon>Caenogastropoda</taxon>
        <taxon>Sorbeoconcha</taxon>
        <taxon>Cerithioidea</taxon>
        <taxon>Batillariidae</taxon>
        <taxon>Batillaria</taxon>
    </lineage>
</organism>
<evidence type="ECO:0000256" key="1">
    <source>
        <dbReference type="SAM" id="SignalP"/>
    </source>
</evidence>
<dbReference type="Pfam" id="PF00811">
    <property type="entry name" value="Ependymin"/>
    <property type="match status" value="1"/>
</dbReference>
<proteinExistence type="predicted"/>
<reference evidence="2 3" key="1">
    <citation type="journal article" date="2023" name="Sci. Data">
        <title>Genome assembly of the Korean intertidal mud-creeper Batillaria attramentaria.</title>
        <authorList>
            <person name="Patra A.K."/>
            <person name="Ho P.T."/>
            <person name="Jun S."/>
            <person name="Lee S.J."/>
            <person name="Kim Y."/>
            <person name="Won Y.J."/>
        </authorList>
    </citation>
    <scope>NUCLEOTIDE SEQUENCE [LARGE SCALE GENOMIC DNA]</scope>
    <source>
        <strain evidence="2">Wonlab-2016</strain>
    </source>
</reference>
<comment type="caution">
    <text evidence="2">The sequence shown here is derived from an EMBL/GenBank/DDBJ whole genome shotgun (WGS) entry which is preliminary data.</text>
</comment>
<dbReference type="PANTHER" id="PTHR10697:SF1">
    <property type="entry name" value="MAMMALIAN EPENDYMIN-RELATED PROTEIN 1"/>
    <property type="match status" value="1"/>
</dbReference>
<accession>A0ABD0K5I2</accession>
<dbReference type="AlphaFoldDB" id="A0ABD0K5I2"/>
<name>A0ABD0K5I2_9CAEN</name>
<dbReference type="EMBL" id="JACVVK020000249">
    <property type="protein sequence ID" value="KAK7482228.1"/>
    <property type="molecule type" value="Genomic_DNA"/>
</dbReference>
<feature type="signal peptide" evidence="1">
    <location>
        <begin position="1"/>
        <end position="15"/>
    </location>
</feature>
<dbReference type="InterPro" id="IPR001299">
    <property type="entry name" value="Ependymin"/>
</dbReference>
<keyword evidence="3" id="KW-1185">Reference proteome</keyword>
<protein>
    <submittedName>
        <fullName evidence="2">Uncharacterized protein</fullName>
    </submittedName>
</protein>
<sequence>MLAVVFLALVAIAAAQKPTPCPDISVIAWSTLKKSEGRDSGPTRLFDLLNTRAVLHVQMDRERNVYVEGGVAYDAENRRVREFEYEKLGSQVVVYDKLKLYNMNTEYTVNLKTRKCNVTTPRHGFRPYGVPPEARYAGQGTIGAVGVPNEEVTISVYVGEFEGRDPFMVTVTEPDCFPVEFSVYSKTSGFEHREFFDVVSGITDPDAFIPPKECISP</sequence>
<keyword evidence="1" id="KW-0732">Signal</keyword>